<evidence type="ECO:0000256" key="2">
    <source>
        <dbReference type="ARBA" id="ARBA00022448"/>
    </source>
</evidence>
<evidence type="ECO:0000256" key="3">
    <source>
        <dbReference type="ARBA" id="ARBA00022475"/>
    </source>
</evidence>
<dbReference type="Pfam" id="PF05977">
    <property type="entry name" value="MFS_3"/>
    <property type="match status" value="1"/>
</dbReference>
<gene>
    <name evidence="8" type="ORF">ACELLULO517_18155</name>
</gene>
<sequence length="409" mass="42299">MLILGGSAQRLLKAPGLVPLWIAGGAANAMLWLEVLAAALFTLQVTRSGFDVALVSAARSLPLLVTGAFMGVISDATNRKRIVVGGLVVSAASAGTVGMLAAIGVLRPWQIGIAALISGLVYATEMPARRRMVAESAGPALALRAVAVDSMMSYATRCAGPLLGGLAYQYFGLAGAFLLSACLNIGMAILVARIHYRQDLLRRLSLLGALQDLRDGLAFAVRRHTLVLLLGVTILTNLFGYSYSTLLTPIGKLVLDLSPFMIGVLAAAEPAGSLLAGIFVAVRPLPGHPLRWLAGGATLLFSVLIAAAIVGRMPHALVPMLVLFALGGVGSAVYNIHQTTIVMTETPPAFRSRVMGLVTVCIGSWPIGMIAAGALIDPLGLMGALAALGIGGLAGMAVLAGYARSQRHR</sequence>
<keyword evidence="4 7" id="KW-0812">Transmembrane</keyword>
<dbReference type="PANTHER" id="PTHR23513">
    <property type="entry name" value="INTEGRAL MEMBRANE EFFLUX PROTEIN-RELATED"/>
    <property type="match status" value="1"/>
</dbReference>
<dbReference type="EMBL" id="JAESVA010000006">
    <property type="protein sequence ID" value="MCB8882175.1"/>
    <property type="molecule type" value="Genomic_DNA"/>
</dbReference>
<evidence type="ECO:0000313" key="9">
    <source>
        <dbReference type="Proteomes" id="UP000721844"/>
    </source>
</evidence>
<keyword evidence="6 7" id="KW-0472">Membrane</keyword>
<reference evidence="8 9" key="1">
    <citation type="journal article" date="2021" name="Microorganisms">
        <title>Acidisoma silvae sp. nov. and Acidisomacellulosilytica sp. nov., Two Acidophilic Bacteria Isolated from Decaying Wood, Hydrolyzing Cellulose and Producing Poly-3-hydroxybutyrate.</title>
        <authorList>
            <person name="Mieszkin S."/>
            <person name="Pouder E."/>
            <person name="Uroz S."/>
            <person name="Simon-Colin C."/>
            <person name="Alain K."/>
        </authorList>
    </citation>
    <scope>NUCLEOTIDE SEQUENCE [LARGE SCALE GENOMIC DNA]</scope>
    <source>
        <strain evidence="8 9">HW T5.17</strain>
    </source>
</reference>
<proteinExistence type="predicted"/>
<evidence type="ECO:0000256" key="6">
    <source>
        <dbReference type="ARBA" id="ARBA00023136"/>
    </source>
</evidence>
<dbReference type="RefSeq" id="WP_227308839.1">
    <property type="nucleotide sequence ID" value="NZ_JAESVA010000006.1"/>
</dbReference>
<feature type="transmembrane region" description="Helical" evidence="7">
    <location>
        <begin position="382"/>
        <end position="403"/>
    </location>
</feature>
<keyword evidence="9" id="KW-1185">Reference proteome</keyword>
<dbReference type="SUPFAM" id="SSF103473">
    <property type="entry name" value="MFS general substrate transporter"/>
    <property type="match status" value="1"/>
</dbReference>
<feature type="transmembrane region" description="Helical" evidence="7">
    <location>
        <begin position="167"/>
        <end position="192"/>
    </location>
</feature>
<name>A0A963Z3J6_9PROT</name>
<dbReference type="PANTHER" id="PTHR23513:SF11">
    <property type="entry name" value="STAPHYLOFERRIN A TRANSPORTER"/>
    <property type="match status" value="1"/>
</dbReference>
<feature type="transmembrane region" description="Helical" evidence="7">
    <location>
        <begin position="53"/>
        <end position="73"/>
    </location>
</feature>
<evidence type="ECO:0000256" key="5">
    <source>
        <dbReference type="ARBA" id="ARBA00022989"/>
    </source>
</evidence>
<feature type="transmembrane region" description="Helical" evidence="7">
    <location>
        <begin position="292"/>
        <end position="310"/>
    </location>
</feature>
<protein>
    <submittedName>
        <fullName evidence="8">MFS transporter</fullName>
    </submittedName>
</protein>
<feature type="transmembrane region" description="Helical" evidence="7">
    <location>
        <begin position="20"/>
        <end position="41"/>
    </location>
</feature>
<comment type="caution">
    <text evidence="8">The sequence shown here is derived from an EMBL/GenBank/DDBJ whole genome shotgun (WGS) entry which is preliminary data.</text>
</comment>
<evidence type="ECO:0000313" key="8">
    <source>
        <dbReference type="EMBL" id="MCB8882175.1"/>
    </source>
</evidence>
<keyword evidence="3" id="KW-1003">Cell membrane</keyword>
<evidence type="ECO:0000256" key="1">
    <source>
        <dbReference type="ARBA" id="ARBA00004651"/>
    </source>
</evidence>
<organism evidence="8 9">
    <name type="scientific">Acidisoma cellulosilyticum</name>
    <dbReference type="NCBI Taxonomy" id="2802395"/>
    <lineage>
        <taxon>Bacteria</taxon>
        <taxon>Pseudomonadati</taxon>
        <taxon>Pseudomonadota</taxon>
        <taxon>Alphaproteobacteria</taxon>
        <taxon>Acetobacterales</taxon>
        <taxon>Acidocellaceae</taxon>
        <taxon>Acidisoma</taxon>
    </lineage>
</organism>
<dbReference type="AlphaFoldDB" id="A0A963Z3J6"/>
<feature type="transmembrane region" description="Helical" evidence="7">
    <location>
        <begin position="354"/>
        <end position="376"/>
    </location>
</feature>
<feature type="transmembrane region" description="Helical" evidence="7">
    <location>
        <begin position="260"/>
        <end position="280"/>
    </location>
</feature>
<accession>A0A963Z3J6</accession>
<evidence type="ECO:0000256" key="4">
    <source>
        <dbReference type="ARBA" id="ARBA00022692"/>
    </source>
</evidence>
<dbReference type="Gene3D" id="1.20.1250.20">
    <property type="entry name" value="MFS general substrate transporter like domains"/>
    <property type="match status" value="1"/>
</dbReference>
<dbReference type="GO" id="GO:0005886">
    <property type="term" value="C:plasma membrane"/>
    <property type="evidence" value="ECO:0007669"/>
    <property type="project" value="UniProtKB-SubCell"/>
</dbReference>
<feature type="transmembrane region" description="Helical" evidence="7">
    <location>
        <begin position="316"/>
        <end position="334"/>
    </location>
</feature>
<keyword evidence="5 7" id="KW-1133">Transmembrane helix</keyword>
<dbReference type="CDD" id="cd06173">
    <property type="entry name" value="MFS_MefA_like"/>
    <property type="match status" value="1"/>
</dbReference>
<dbReference type="InterPro" id="IPR036259">
    <property type="entry name" value="MFS_trans_sf"/>
</dbReference>
<feature type="transmembrane region" description="Helical" evidence="7">
    <location>
        <begin position="82"/>
        <end position="103"/>
    </location>
</feature>
<comment type="subcellular location">
    <subcellularLocation>
        <location evidence="1">Cell membrane</location>
        <topology evidence="1">Multi-pass membrane protein</topology>
    </subcellularLocation>
</comment>
<keyword evidence="2" id="KW-0813">Transport</keyword>
<dbReference type="Proteomes" id="UP000721844">
    <property type="component" value="Unassembled WGS sequence"/>
</dbReference>
<evidence type="ECO:0000256" key="7">
    <source>
        <dbReference type="SAM" id="Phobius"/>
    </source>
</evidence>
<dbReference type="InterPro" id="IPR010290">
    <property type="entry name" value="TM_effector"/>
</dbReference>
<feature type="transmembrane region" description="Helical" evidence="7">
    <location>
        <begin position="226"/>
        <end position="248"/>
    </location>
</feature>